<dbReference type="Gene3D" id="1.20.58.390">
    <property type="entry name" value="Neurotransmitter-gated ion-channel transmembrane domain"/>
    <property type="match status" value="1"/>
</dbReference>
<evidence type="ECO:0000256" key="7">
    <source>
        <dbReference type="ARBA" id="ARBA00023136"/>
    </source>
</evidence>
<evidence type="ECO:0008006" key="20">
    <source>
        <dbReference type="Google" id="ProtNLM"/>
    </source>
</evidence>
<feature type="transmembrane region" description="Helical" evidence="14">
    <location>
        <begin position="252"/>
        <end position="275"/>
    </location>
</feature>
<keyword evidence="4 14" id="KW-1133">Transmembrane helix</keyword>
<dbReference type="GO" id="GO:0004888">
    <property type="term" value="F:transmembrane signaling receptor activity"/>
    <property type="evidence" value="ECO:0007669"/>
    <property type="project" value="InterPro"/>
</dbReference>
<dbReference type="AlphaFoldDB" id="R7TIY5"/>
<dbReference type="SUPFAM" id="SSF63712">
    <property type="entry name" value="Nicotinic receptor ligand binding domain-like"/>
    <property type="match status" value="1"/>
</dbReference>
<dbReference type="InterPro" id="IPR036734">
    <property type="entry name" value="Neur_chan_lig-bd_sf"/>
</dbReference>
<feature type="transmembrane region" description="Helical" evidence="14">
    <location>
        <begin position="282"/>
        <end position="300"/>
    </location>
</feature>
<evidence type="ECO:0000256" key="1">
    <source>
        <dbReference type="ARBA" id="ARBA00022448"/>
    </source>
</evidence>
<keyword evidence="12 14" id="KW-0407">Ion channel</keyword>
<dbReference type="PRINTS" id="PR00252">
    <property type="entry name" value="NRIONCHANNEL"/>
</dbReference>
<reference evidence="17 19" key="2">
    <citation type="journal article" date="2013" name="Nature">
        <title>Insights into bilaterian evolution from three spiralian genomes.</title>
        <authorList>
            <person name="Simakov O."/>
            <person name="Marletaz F."/>
            <person name="Cho S.J."/>
            <person name="Edsinger-Gonzales E."/>
            <person name="Havlak P."/>
            <person name="Hellsten U."/>
            <person name="Kuo D.H."/>
            <person name="Larsson T."/>
            <person name="Lv J."/>
            <person name="Arendt D."/>
            <person name="Savage R."/>
            <person name="Osoegawa K."/>
            <person name="de Jong P."/>
            <person name="Grimwood J."/>
            <person name="Chapman J.A."/>
            <person name="Shapiro H."/>
            <person name="Aerts A."/>
            <person name="Otillar R.P."/>
            <person name="Terry A.Y."/>
            <person name="Boore J.L."/>
            <person name="Grigoriev I.V."/>
            <person name="Lindberg D.R."/>
            <person name="Seaver E.C."/>
            <person name="Weisblat D.A."/>
            <person name="Putnam N.H."/>
            <person name="Rokhsar D.S."/>
        </authorList>
    </citation>
    <scope>NUCLEOTIDE SEQUENCE</scope>
    <source>
        <strain evidence="17 19">I ESC-2004</strain>
    </source>
</reference>
<evidence type="ECO:0000256" key="8">
    <source>
        <dbReference type="ARBA" id="ARBA00023157"/>
    </source>
</evidence>
<dbReference type="Proteomes" id="UP000014760">
    <property type="component" value="Unassembled WGS sequence"/>
</dbReference>
<keyword evidence="9" id="KW-0675">Receptor</keyword>
<name>R7TIY5_CAPTE</name>
<evidence type="ECO:0000256" key="12">
    <source>
        <dbReference type="ARBA" id="ARBA00023303"/>
    </source>
</evidence>
<dbReference type="InterPro" id="IPR006201">
    <property type="entry name" value="Neur_channel"/>
</dbReference>
<dbReference type="HOGENOM" id="CLU_018074_0_1_1"/>
<dbReference type="FunFam" id="2.70.170.10:FF:000028">
    <property type="entry name" value="AcetylCholine Receptor"/>
    <property type="match status" value="1"/>
</dbReference>
<evidence type="ECO:0000256" key="2">
    <source>
        <dbReference type="ARBA" id="ARBA00022475"/>
    </source>
</evidence>
<dbReference type="PROSITE" id="PS00236">
    <property type="entry name" value="NEUROTR_ION_CHANNEL"/>
    <property type="match status" value="1"/>
</dbReference>
<gene>
    <name evidence="17" type="ORF">CAPTEDRAFT_222058</name>
</gene>
<feature type="domain" description="Neurotransmitter-gated ion-channel ligand-binding" evidence="15">
    <location>
        <begin position="31"/>
        <end position="250"/>
    </location>
</feature>
<comment type="subcellular location">
    <subcellularLocation>
        <location evidence="13">Synaptic cell membrane</location>
        <topology evidence="13">Multi-pass membrane protein</topology>
    </subcellularLocation>
</comment>
<dbReference type="InterPro" id="IPR038050">
    <property type="entry name" value="Neuro_actylchol_rec"/>
</dbReference>
<dbReference type="OrthoDB" id="6135672at2759"/>
<dbReference type="EMBL" id="AMQN01002930">
    <property type="status" value="NOT_ANNOTATED_CDS"/>
    <property type="molecule type" value="Genomic_DNA"/>
</dbReference>
<organism evidence="17">
    <name type="scientific">Capitella teleta</name>
    <name type="common">Polychaete worm</name>
    <dbReference type="NCBI Taxonomy" id="283909"/>
    <lineage>
        <taxon>Eukaryota</taxon>
        <taxon>Metazoa</taxon>
        <taxon>Spiralia</taxon>
        <taxon>Lophotrochozoa</taxon>
        <taxon>Annelida</taxon>
        <taxon>Polychaeta</taxon>
        <taxon>Sedentaria</taxon>
        <taxon>Scolecida</taxon>
        <taxon>Capitellidae</taxon>
        <taxon>Capitella</taxon>
    </lineage>
</organism>
<dbReference type="InterPro" id="IPR006029">
    <property type="entry name" value="Neurotrans-gated_channel_TM"/>
</dbReference>
<feature type="domain" description="Neurotransmitter-gated ion-channel transmembrane" evidence="16">
    <location>
        <begin position="257"/>
        <end position="367"/>
    </location>
</feature>
<dbReference type="InterPro" id="IPR002394">
    <property type="entry name" value="Nicotinic_acetylcholine_rcpt"/>
</dbReference>
<feature type="transmembrane region" description="Helical" evidence="14">
    <location>
        <begin position="399"/>
        <end position="422"/>
    </location>
</feature>
<dbReference type="STRING" id="283909.R7TIY5"/>
<evidence type="ECO:0000313" key="18">
    <source>
        <dbReference type="EnsemblMetazoa" id="CapteP222058"/>
    </source>
</evidence>
<keyword evidence="10" id="KW-0325">Glycoprotein</keyword>
<comment type="similarity">
    <text evidence="14">Belongs to the ligand-gated ion channel (TC 1.A.9) family.</text>
</comment>
<reference evidence="19" key="1">
    <citation type="submission" date="2012-12" db="EMBL/GenBank/DDBJ databases">
        <authorList>
            <person name="Hellsten U."/>
            <person name="Grimwood J."/>
            <person name="Chapman J.A."/>
            <person name="Shapiro H."/>
            <person name="Aerts A."/>
            <person name="Otillar R.P."/>
            <person name="Terry A.Y."/>
            <person name="Boore J.L."/>
            <person name="Simakov O."/>
            <person name="Marletaz F."/>
            <person name="Cho S.-J."/>
            <person name="Edsinger-Gonzales E."/>
            <person name="Havlak P."/>
            <person name="Kuo D.-H."/>
            <person name="Larsson T."/>
            <person name="Lv J."/>
            <person name="Arendt D."/>
            <person name="Savage R."/>
            <person name="Osoegawa K."/>
            <person name="de Jong P."/>
            <person name="Lindberg D.R."/>
            <person name="Seaver E.C."/>
            <person name="Weisblat D.A."/>
            <person name="Putnam N.H."/>
            <person name="Grigoriev I.V."/>
            <person name="Rokhsar D.S."/>
        </authorList>
    </citation>
    <scope>NUCLEOTIDE SEQUENCE</scope>
    <source>
        <strain evidence="19">I ESC-2004</strain>
    </source>
</reference>
<keyword evidence="19" id="KW-1185">Reference proteome</keyword>
<dbReference type="InterPro" id="IPR006202">
    <property type="entry name" value="Neur_chan_lig-bd"/>
</dbReference>
<keyword evidence="8" id="KW-1015">Disulfide bond</keyword>
<dbReference type="InterPro" id="IPR036719">
    <property type="entry name" value="Neuro-gated_channel_TM_sf"/>
</dbReference>
<dbReference type="CDD" id="cd18989">
    <property type="entry name" value="LGIC_ECD_cation"/>
    <property type="match status" value="1"/>
</dbReference>
<evidence type="ECO:0000259" key="15">
    <source>
        <dbReference type="Pfam" id="PF02931"/>
    </source>
</evidence>
<reference evidence="18" key="3">
    <citation type="submission" date="2015-06" db="UniProtKB">
        <authorList>
            <consortium name="EnsemblMetazoa"/>
        </authorList>
    </citation>
    <scope>IDENTIFICATION</scope>
</reference>
<feature type="transmembrane region" description="Helical" evidence="14">
    <location>
        <begin position="312"/>
        <end position="335"/>
    </location>
</feature>
<feature type="signal peptide" evidence="14">
    <location>
        <begin position="1"/>
        <end position="24"/>
    </location>
</feature>
<dbReference type="PANTHER" id="PTHR18945">
    <property type="entry name" value="NEUROTRANSMITTER GATED ION CHANNEL"/>
    <property type="match status" value="1"/>
</dbReference>
<proteinExistence type="inferred from homology"/>
<keyword evidence="14" id="KW-0732">Signal</keyword>
<evidence type="ECO:0000256" key="9">
    <source>
        <dbReference type="ARBA" id="ARBA00023170"/>
    </source>
</evidence>
<dbReference type="GO" id="GO:0022848">
    <property type="term" value="F:acetylcholine-gated monoatomic cation-selective channel activity"/>
    <property type="evidence" value="ECO:0007669"/>
    <property type="project" value="InterPro"/>
</dbReference>
<dbReference type="GO" id="GO:0045211">
    <property type="term" value="C:postsynaptic membrane"/>
    <property type="evidence" value="ECO:0007669"/>
    <property type="project" value="InterPro"/>
</dbReference>
<keyword evidence="5" id="KW-0770">Synapse</keyword>
<keyword evidence="6 14" id="KW-0406">Ion transport</keyword>
<evidence type="ECO:0000256" key="14">
    <source>
        <dbReference type="RuleBase" id="RU000687"/>
    </source>
</evidence>
<dbReference type="EMBL" id="KB310466">
    <property type="protein sequence ID" value="ELT91506.1"/>
    <property type="molecule type" value="Genomic_DNA"/>
</dbReference>
<dbReference type="OMA" id="SENEGEW"/>
<keyword evidence="2" id="KW-1003">Cell membrane</keyword>
<evidence type="ECO:0000256" key="13">
    <source>
        <dbReference type="ARBA" id="ARBA00034099"/>
    </source>
</evidence>
<keyword evidence="1 14" id="KW-0813">Transport</keyword>
<dbReference type="InterPro" id="IPR018000">
    <property type="entry name" value="Neurotransmitter_ion_chnl_CS"/>
</dbReference>
<evidence type="ECO:0000256" key="5">
    <source>
        <dbReference type="ARBA" id="ARBA00023018"/>
    </source>
</evidence>
<evidence type="ECO:0000256" key="10">
    <source>
        <dbReference type="ARBA" id="ARBA00023180"/>
    </source>
</evidence>
<protein>
    <recommendedName>
        <fullName evidence="20">Neurotransmitter-gated ion-channel ligand-binding domain-containing protein</fullName>
    </recommendedName>
</protein>
<evidence type="ECO:0000256" key="3">
    <source>
        <dbReference type="ARBA" id="ARBA00022692"/>
    </source>
</evidence>
<evidence type="ECO:0000256" key="11">
    <source>
        <dbReference type="ARBA" id="ARBA00023286"/>
    </source>
</evidence>
<dbReference type="Pfam" id="PF02932">
    <property type="entry name" value="Neur_chan_memb"/>
    <property type="match status" value="1"/>
</dbReference>
<dbReference type="EnsemblMetazoa" id="CapteT222058">
    <property type="protein sequence ID" value="CapteP222058"/>
    <property type="gene ID" value="CapteG222058"/>
</dbReference>
<accession>R7TIY5</accession>
<evidence type="ECO:0000256" key="4">
    <source>
        <dbReference type="ARBA" id="ARBA00022989"/>
    </source>
</evidence>
<keyword evidence="7 14" id="KW-0472">Membrane</keyword>
<dbReference type="PRINTS" id="PR00254">
    <property type="entry name" value="NICOTINICR"/>
</dbReference>
<evidence type="ECO:0000313" key="19">
    <source>
        <dbReference type="Proteomes" id="UP000014760"/>
    </source>
</evidence>
<dbReference type="Gene3D" id="2.70.170.10">
    <property type="entry name" value="Neurotransmitter-gated ion-channel ligand-binding domain"/>
    <property type="match status" value="1"/>
</dbReference>
<dbReference type="CDD" id="cd19051">
    <property type="entry name" value="LGIC_TM_cation"/>
    <property type="match status" value="1"/>
</dbReference>
<feature type="chain" id="PRO_5008787049" description="Neurotransmitter-gated ion-channel ligand-binding domain-containing protein" evidence="14">
    <location>
        <begin position="25"/>
        <end position="439"/>
    </location>
</feature>
<evidence type="ECO:0000256" key="6">
    <source>
        <dbReference type="ARBA" id="ARBA00023065"/>
    </source>
</evidence>
<evidence type="ECO:0000259" key="16">
    <source>
        <dbReference type="Pfam" id="PF02932"/>
    </source>
</evidence>
<evidence type="ECO:0000313" key="17">
    <source>
        <dbReference type="EMBL" id="ELT91506.1"/>
    </source>
</evidence>
<dbReference type="SUPFAM" id="SSF90112">
    <property type="entry name" value="Neurotransmitter-gated ion-channel transmembrane pore"/>
    <property type="match status" value="1"/>
</dbReference>
<keyword evidence="11" id="KW-1071">Ligand-gated ion channel</keyword>
<keyword evidence="3 14" id="KW-0812">Transmembrane</keyword>
<sequence>MARAKVLALLLSALLCSEVYTSEAIVNPRANLTKHLLRDYDPGVIPLAKASGNLTVYYHFILGRVDNLDEKNQVMTTYGWILTKWNDPFLSWDPDDFNDIGSLVIPGSRIWIPEIVLQNGVEDGKDLALDSDFRVIIYFDGTVMWVPSFRWPTTCNVDLTLFPVDIQLCGVSFMAWLNSMDGSMTFQNDESARGTQTENVTVLTGFLTENEQWTVMDSRVSDFDDLIDSGKGEMVHITSMSFALLLRRQPTYYIVHIIVPCLTISLVSMFMFYLPIESGEKVSFGITVLLSYTLLLLMINDITPKGGPRVPLLTLYIIFSMILSALALITTFFILRVHNHPPDTPVPRWARRLFLCHWSQTVHTRDTTSQLGGSKDDLKKLPDEEAVVKKQWENLARRLDTIAFVAFLSLYGIISLTLYIYVSSCASGSTLCQHAVKKF</sequence>
<dbReference type="Pfam" id="PF02931">
    <property type="entry name" value="Neur_chan_LBD"/>
    <property type="match status" value="1"/>
</dbReference>